<evidence type="ECO:0000259" key="8">
    <source>
        <dbReference type="PROSITE" id="PS50893"/>
    </source>
</evidence>
<reference evidence="9 10" key="1">
    <citation type="submission" date="2024-04" db="EMBL/GenBank/DDBJ databases">
        <title>draft genome sequnece of Paenibacillus filicis.</title>
        <authorList>
            <person name="Kim D.-U."/>
        </authorList>
    </citation>
    <scope>NUCLEOTIDE SEQUENCE [LARGE SCALE GENOMIC DNA]</scope>
    <source>
        <strain evidence="9 10">KACC14197</strain>
    </source>
</reference>
<dbReference type="InterPro" id="IPR050086">
    <property type="entry name" value="MetN_ABC_transporter-like"/>
</dbReference>
<dbReference type="InterPro" id="IPR041701">
    <property type="entry name" value="MetN_ABC"/>
</dbReference>
<keyword evidence="6" id="KW-0029">Amino-acid transport</keyword>
<keyword evidence="7" id="KW-0472">Membrane</keyword>
<dbReference type="PANTHER" id="PTHR43166">
    <property type="entry name" value="AMINO ACID IMPORT ATP-BINDING PROTEIN"/>
    <property type="match status" value="1"/>
</dbReference>
<evidence type="ECO:0000256" key="2">
    <source>
        <dbReference type="ARBA" id="ARBA00022475"/>
    </source>
</evidence>
<dbReference type="InterPro" id="IPR027417">
    <property type="entry name" value="P-loop_NTPase"/>
</dbReference>
<proteinExistence type="predicted"/>
<evidence type="ECO:0000313" key="9">
    <source>
        <dbReference type="EMBL" id="MEK8132055.1"/>
    </source>
</evidence>
<gene>
    <name evidence="9" type="ORF">WMW72_29580</name>
</gene>
<evidence type="ECO:0000256" key="3">
    <source>
        <dbReference type="ARBA" id="ARBA00022741"/>
    </source>
</evidence>
<accession>A0ABU9DT61</accession>
<protein>
    <submittedName>
        <fullName evidence="9">Methionine ABC transporter ATP-binding protein</fullName>
    </submittedName>
</protein>
<dbReference type="Proteomes" id="UP001469365">
    <property type="component" value="Unassembled WGS sequence"/>
</dbReference>
<name>A0ABU9DT61_9BACL</name>
<dbReference type="InterPro" id="IPR017871">
    <property type="entry name" value="ABC_transporter-like_CS"/>
</dbReference>
<dbReference type="RefSeq" id="WP_341419184.1">
    <property type="nucleotide sequence ID" value="NZ_JBBPCC010000026.1"/>
</dbReference>
<keyword evidence="1" id="KW-0813">Transport</keyword>
<evidence type="ECO:0000256" key="4">
    <source>
        <dbReference type="ARBA" id="ARBA00022840"/>
    </source>
</evidence>
<evidence type="ECO:0000313" key="10">
    <source>
        <dbReference type="Proteomes" id="UP001469365"/>
    </source>
</evidence>
<evidence type="ECO:0000256" key="5">
    <source>
        <dbReference type="ARBA" id="ARBA00022967"/>
    </source>
</evidence>
<keyword evidence="3" id="KW-0547">Nucleotide-binding</keyword>
<evidence type="ECO:0000256" key="1">
    <source>
        <dbReference type="ARBA" id="ARBA00022448"/>
    </source>
</evidence>
<dbReference type="GO" id="GO:0005524">
    <property type="term" value="F:ATP binding"/>
    <property type="evidence" value="ECO:0007669"/>
    <property type="project" value="UniProtKB-KW"/>
</dbReference>
<comment type="caution">
    <text evidence="9">The sequence shown here is derived from an EMBL/GenBank/DDBJ whole genome shotgun (WGS) entry which is preliminary data.</text>
</comment>
<keyword evidence="4 9" id="KW-0067">ATP-binding</keyword>
<dbReference type="PROSITE" id="PS00211">
    <property type="entry name" value="ABC_TRANSPORTER_1"/>
    <property type="match status" value="1"/>
</dbReference>
<dbReference type="SUPFAM" id="SSF52540">
    <property type="entry name" value="P-loop containing nucleoside triphosphate hydrolases"/>
    <property type="match status" value="1"/>
</dbReference>
<dbReference type="InterPro" id="IPR003593">
    <property type="entry name" value="AAA+_ATPase"/>
</dbReference>
<dbReference type="InterPro" id="IPR003439">
    <property type="entry name" value="ABC_transporter-like_ATP-bd"/>
</dbReference>
<dbReference type="EMBL" id="JBBPCC010000026">
    <property type="protein sequence ID" value="MEK8132055.1"/>
    <property type="molecule type" value="Genomic_DNA"/>
</dbReference>
<dbReference type="Gene3D" id="3.40.50.300">
    <property type="entry name" value="P-loop containing nucleotide triphosphate hydrolases"/>
    <property type="match status" value="1"/>
</dbReference>
<dbReference type="PANTHER" id="PTHR43166:SF30">
    <property type="entry name" value="METHIONINE IMPORT ATP-BINDING PROTEIN METN"/>
    <property type="match status" value="1"/>
</dbReference>
<dbReference type="PROSITE" id="PS50893">
    <property type="entry name" value="ABC_TRANSPORTER_2"/>
    <property type="match status" value="1"/>
</dbReference>
<evidence type="ECO:0000256" key="7">
    <source>
        <dbReference type="ARBA" id="ARBA00023136"/>
    </source>
</evidence>
<sequence>MISLRHIYKSFDTPAGTLAAVNNVSIEIEKGDIYGIIGFSGAGKSTLLRTINLLERPDSGTVIVDGKQLAELSKGQLRQERQSIGMIFQHFHLLNNLTVFDNVAFPLKIAGMNKAERRKGVEECLSILDIADKIDAYPAKLSGGQKQRVAIARSIANHPKVLLCDEPTSSVDPQTTGDILKHLAHINRRLGITIVIVTHEMDVVRAICNKVAVMEHGVIVEDFEMNNSNYVPKSKIASYLFKSENFYAEEVGGSLHG</sequence>
<keyword evidence="2" id="KW-1003">Cell membrane</keyword>
<evidence type="ECO:0000256" key="6">
    <source>
        <dbReference type="ARBA" id="ARBA00022970"/>
    </source>
</evidence>
<feature type="domain" description="ABC transporter" evidence="8">
    <location>
        <begin position="2"/>
        <end position="241"/>
    </location>
</feature>
<keyword evidence="5" id="KW-1278">Translocase</keyword>
<dbReference type="SMART" id="SM00382">
    <property type="entry name" value="AAA"/>
    <property type="match status" value="1"/>
</dbReference>
<keyword evidence="10" id="KW-1185">Reference proteome</keyword>
<organism evidence="9 10">
    <name type="scientific">Paenibacillus filicis</name>
    <dbReference type="NCBI Taxonomy" id="669464"/>
    <lineage>
        <taxon>Bacteria</taxon>
        <taxon>Bacillati</taxon>
        <taxon>Bacillota</taxon>
        <taxon>Bacilli</taxon>
        <taxon>Bacillales</taxon>
        <taxon>Paenibacillaceae</taxon>
        <taxon>Paenibacillus</taxon>
    </lineage>
</organism>
<dbReference type="Pfam" id="PF00005">
    <property type="entry name" value="ABC_tran"/>
    <property type="match status" value="1"/>
</dbReference>
<dbReference type="CDD" id="cd03258">
    <property type="entry name" value="ABC_MetN_methionine_transporter"/>
    <property type="match status" value="1"/>
</dbReference>